<dbReference type="Pfam" id="PF06439">
    <property type="entry name" value="3keto-disac_hyd"/>
    <property type="match status" value="1"/>
</dbReference>
<protein>
    <recommendedName>
        <fullName evidence="1">3-keto-alpha-glucoside-1,2-lyase/3-keto-2-hydroxy-glucal hydratase domain-containing protein</fullName>
    </recommendedName>
</protein>
<feature type="non-terminal residue" evidence="2">
    <location>
        <position position="51"/>
    </location>
</feature>
<accession>A0A382PCI8</accession>
<reference evidence="2" key="1">
    <citation type="submission" date="2018-05" db="EMBL/GenBank/DDBJ databases">
        <authorList>
            <person name="Lanie J.A."/>
            <person name="Ng W.-L."/>
            <person name="Kazmierczak K.M."/>
            <person name="Andrzejewski T.M."/>
            <person name="Davidsen T.M."/>
            <person name="Wayne K.J."/>
            <person name="Tettelin H."/>
            <person name="Glass J.I."/>
            <person name="Rusch D."/>
            <person name="Podicherti R."/>
            <person name="Tsui H.-C.T."/>
            <person name="Winkler M.E."/>
        </authorList>
    </citation>
    <scope>NUCLEOTIDE SEQUENCE</scope>
</reference>
<gene>
    <name evidence="2" type="ORF">METZ01_LOCUS322445</name>
</gene>
<dbReference type="GO" id="GO:0016787">
    <property type="term" value="F:hydrolase activity"/>
    <property type="evidence" value="ECO:0007669"/>
    <property type="project" value="InterPro"/>
</dbReference>
<evidence type="ECO:0000259" key="1">
    <source>
        <dbReference type="Pfam" id="PF06439"/>
    </source>
</evidence>
<sequence length="51" mass="5853">MFNGKDLGGWVPVNTAPSTWSVRDRMIICSGMPTGELRTERMYQNFIMEVE</sequence>
<dbReference type="Gene3D" id="2.60.120.560">
    <property type="entry name" value="Exo-inulinase, domain 1"/>
    <property type="match status" value="1"/>
</dbReference>
<organism evidence="2">
    <name type="scientific">marine metagenome</name>
    <dbReference type="NCBI Taxonomy" id="408172"/>
    <lineage>
        <taxon>unclassified sequences</taxon>
        <taxon>metagenomes</taxon>
        <taxon>ecological metagenomes</taxon>
    </lineage>
</organism>
<proteinExistence type="predicted"/>
<name>A0A382PCI8_9ZZZZ</name>
<evidence type="ECO:0000313" key="2">
    <source>
        <dbReference type="EMBL" id="SVC69591.1"/>
    </source>
</evidence>
<dbReference type="EMBL" id="UINC01105563">
    <property type="protein sequence ID" value="SVC69591.1"/>
    <property type="molecule type" value="Genomic_DNA"/>
</dbReference>
<dbReference type="InterPro" id="IPR010496">
    <property type="entry name" value="AL/BT2_dom"/>
</dbReference>
<dbReference type="AlphaFoldDB" id="A0A382PCI8"/>
<feature type="domain" description="3-keto-alpha-glucoside-1,2-lyase/3-keto-2-hydroxy-glucal hydratase" evidence="1">
    <location>
        <begin position="1"/>
        <end position="51"/>
    </location>
</feature>